<reference evidence="1" key="1">
    <citation type="journal article" date="2020" name="Stud. Mycol.">
        <title>101 Dothideomycetes genomes: a test case for predicting lifestyles and emergence of pathogens.</title>
        <authorList>
            <person name="Haridas S."/>
            <person name="Albert R."/>
            <person name="Binder M."/>
            <person name="Bloem J."/>
            <person name="Labutti K."/>
            <person name="Salamov A."/>
            <person name="Andreopoulos B."/>
            <person name="Baker S."/>
            <person name="Barry K."/>
            <person name="Bills G."/>
            <person name="Bluhm B."/>
            <person name="Cannon C."/>
            <person name="Castanera R."/>
            <person name="Culley D."/>
            <person name="Daum C."/>
            <person name="Ezra D."/>
            <person name="Gonzalez J."/>
            <person name="Henrissat B."/>
            <person name="Kuo A."/>
            <person name="Liang C."/>
            <person name="Lipzen A."/>
            <person name="Lutzoni F."/>
            <person name="Magnuson J."/>
            <person name="Mondo S."/>
            <person name="Nolan M."/>
            <person name="Ohm R."/>
            <person name="Pangilinan J."/>
            <person name="Park H.-J."/>
            <person name="Ramirez L."/>
            <person name="Alfaro M."/>
            <person name="Sun H."/>
            <person name="Tritt A."/>
            <person name="Yoshinaga Y."/>
            <person name="Zwiers L.-H."/>
            <person name="Turgeon B."/>
            <person name="Goodwin S."/>
            <person name="Spatafora J."/>
            <person name="Crous P."/>
            <person name="Grigoriev I."/>
        </authorList>
    </citation>
    <scope>NUCLEOTIDE SEQUENCE</scope>
    <source>
        <strain evidence="1">CBS 116005</strain>
    </source>
</reference>
<evidence type="ECO:0000313" key="2">
    <source>
        <dbReference type="Proteomes" id="UP000799436"/>
    </source>
</evidence>
<proteinExistence type="predicted"/>
<gene>
    <name evidence="1" type="ORF">EJ03DRAFT_55575</name>
</gene>
<keyword evidence="2" id="KW-1185">Reference proteome</keyword>
<accession>A0A6G1LD16</accession>
<dbReference type="EMBL" id="ML995823">
    <property type="protein sequence ID" value="KAF2770787.1"/>
    <property type="molecule type" value="Genomic_DNA"/>
</dbReference>
<organism evidence="1 2">
    <name type="scientific">Teratosphaeria nubilosa</name>
    <dbReference type="NCBI Taxonomy" id="161662"/>
    <lineage>
        <taxon>Eukaryota</taxon>
        <taxon>Fungi</taxon>
        <taxon>Dikarya</taxon>
        <taxon>Ascomycota</taxon>
        <taxon>Pezizomycotina</taxon>
        <taxon>Dothideomycetes</taxon>
        <taxon>Dothideomycetidae</taxon>
        <taxon>Mycosphaerellales</taxon>
        <taxon>Teratosphaeriaceae</taxon>
        <taxon>Teratosphaeria</taxon>
    </lineage>
</organism>
<evidence type="ECO:0000313" key="1">
    <source>
        <dbReference type="EMBL" id="KAF2770787.1"/>
    </source>
</evidence>
<name>A0A6G1LD16_9PEZI</name>
<dbReference type="Proteomes" id="UP000799436">
    <property type="component" value="Unassembled WGS sequence"/>
</dbReference>
<protein>
    <submittedName>
        <fullName evidence="1">Uncharacterized protein</fullName>
    </submittedName>
</protein>
<dbReference type="AlphaFoldDB" id="A0A6G1LD16"/>
<sequence length="165" mass="18267">MIGALLSIPTSLSSRAHDGEALYREAYDRKDEARDTNGKGSSPVNVAGVTFEEQLQYLDQRMHIFQASSSLRPGTKINPTRRWVVVLYKVTSLRLEGRYIQSGSWHKGSTGRALQQRPACASPMYLVGSYRMRSVPVFMIIAAIGADSRAAIKVLYKLGPWSSMG</sequence>